<dbReference type="InterPro" id="IPR003759">
    <property type="entry name" value="Cbl-bd_cap"/>
</dbReference>
<evidence type="ECO:0000313" key="2">
    <source>
        <dbReference type="EMBL" id="GAH65657.1"/>
    </source>
</evidence>
<dbReference type="SUPFAM" id="SSF47644">
    <property type="entry name" value="Methionine synthase domain"/>
    <property type="match status" value="1"/>
</dbReference>
<dbReference type="EMBL" id="BARU01028011">
    <property type="protein sequence ID" value="GAH65657.1"/>
    <property type="molecule type" value="Genomic_DNA"/>
</dbReference>
<dbReference type="InterPro" id="IPR036594">
    <property type="entry name" value="Meth_synthase_dom"/>
</dbReference>
<dbReference type="Pfam" id="PF02607">
    <property type="entry name" value="B12-binding_2"/>
    <property type="match status" value="1"/>
</dbReference>
<protein>
    <recommendedName>
        <fullName evidence="1">B12-binding N-terminal domain-containing protein</fullName>
    </recommendedName>
</protein>
<accession>X1H8D5</accession>
<organism evidence="2">
    <name type="scientific">marine sediment metagenome</name>
    <dbReference type="NCBI Taxonomy" id="412755"/>
    <lineage>
        <taxon>unclassified sequences</taxon>
        <taxon>metagenomes</taxon>
        <taxon>ecological metagenomes</taxon>
    </lineage>
</organism>
<proteinExistence type="predicted"/>
<name>X1H8D5_9ZZZZ</name>
<feature type="domain" description="B12-binding N-terminal" evidence="1">
    <location>
        <begin position="6"/>
        <end position="54"/>
    </location>
</feature>
<dbReference type="AlphaFoldDB" id="X1H8D5"/>
<evidence type="ECO:0000259" key="1">
    <source>
        <dbReference type="Pfam" id="PF02607"/>
    </source>
</evidence>
<dbReference type="Gene3D" id="1.10.1240.10">
    <property type="entry name" value="Methionine synthase domain"/>
    <property type="match status" value="1"/>
</dbReference>
<sequence>MADLSEIAESLVERDIAKTEELTKAAIDANIPAQEILNKDVVAGMQVVGERFEDYYRVPRWSLTTRCHGYIIGDKNNEGPGYLIAS</sequence>
<gene>
    <name evidence="2" type="ORF">S03H2_44762</name>
</gene>
<comment type="caution">
    <text evidence="2">The sequence shown here is derived from an EMBL/GenBank/DDBJ whole genome shotgun (WGS) entry which is preliminary data.</text>
</comment>
<reference evidence="2" key="1">
    <citation type="journal article" date="2014" name="Front. Microbiol.">
        <title>High frequency of phylogenetically diverse reductive dehalogenase-homologous genes in deep subseafloor sedimentary metagenomes.</title>
        <authorList>
            <person name="Kawai M."/>
            <person name="Futagami T."/>
            <person name="Toyoda A."/>
            <person name="Takaki Y."/>
            <person name="Nishi S."/>
            <person name="Hori S."/>
            <person name="Arai W."/>
            <person name="Tsubouchi T."/>
            <person name="Morono Y."/>
            <person name="Uchiyama I."/>
            <person name="Ito T."/>
            <person name="Fujiyama A."/>
            <person name="Inagaki F."/>
            <person name="Takami H."/>
        </authorList>
    </citation>
    <scope>NUCLEOTIDE SEQUENCE</scope>
    <source>
        <strain evidence="2">Expedition CK06-06</strain>
    </source>
</reference>